<organism evidence="1 2">
    <name type="scientific">Coemansia furcata</name>
    <dbReference type="NCBI Taxonomy" id="417177"/>
    <lineage>
        <taxon>Eukaryota</taxon>
        <taxon>Fungi</taxon>
        <taxon>Fungi incertae sedis</taxon>
        <taxon>Zoopagomycota</taxon>
        <taxon>Kickxellomycotina</taxon>
        <taxon>Kickxellomycetes</taxon>
        <taxon>Kickxellales</taxon>
        <taxon>Kickxellaceae</taxon>
        <taxon>Coemansia</taxon>
    </lineage>
</organism>
<reference evidence="1" key="1">
    <citation type="submission" date="2022-07" db="EMBL/GenBank/DDBJ databases">
        <title>Phylogenomic reconstructions and comparative analyses of Kickxellomycotina fungi.</title>
        <authorList>
            <person name="Reynolds N.K."/>
            <person name="Stajich J.E."/>
            <person name="Barry K."/>
            <person name="Grigoriev I.V."/>
            <person name="Crous P."/>
            <person name="Smith M.E."/>
        </authorList>
    </citation>
    <scope>NUCLEOTIDE SEQUENCE</scope>
    <source>
        <strain evidence="1">CBS 102833</strain>
    </source>
</reference>
<dbReference type="EMBL" id="JANBUP010001728">
    <property type="protein sequence ID" value="KAJ2803901.1"/>
    <property type="molecule type" value="Genomic_DNA"/>
</dbReference>
<evidence type="ECO:0000313" key="1">
    <source>
        <dbReference type="EMBL" id="KAJ2803901.1"/>
    </source>
</evidence>
<name>A0ACC1L944_9FUNG</name>
<accession>A0ACC1L944</accession>
<protein>
    <submittedName>
        <fullName evidence="1">Uncharacterized protein</fullName>
    </submittedName>
</protein>
<comment type="caution">
    <text evidence="1">The sequence shown here is derived from an EMBL/GenBank/DDBJ whole genome shotgun (WGS) entry which is preliminary data.</text>
</comment>
<sequence>MKVLSLFLLLSAAVAQAQKEDSSSATPASTAENSAASPSDTAVAFTSPKSSQEVHSAEQSASYEPLFNFDLEPYNMALEIVADALEKLSDTMEPLDLPLPLVGPGYYLEVQVKSPKNAHGSVPFSQINAVTIEGGQVPPVTQVEIILPGESVAHETIMLPVDSISVSGTPAVASESEVVSSPVTQDIPPTEHISTTELET</sequence>
<gene>
    <name evidence="1" type="ORF">H4S07_004355</name>
</gene>
<dbReference type="Proteomes" id="UP001140096">
    <property type="component" value="Unassembled WGS sequence"/>
</dbReference>
<evidence type="ECO:0000313" key="2">
    <source>
        <dbReference type="Proteomes" id="UP001140096"/>
    </source>
</evidence>
<feature type="non-terminal residue" evidence="1">
    <location>
        <position position="200"/>
    </location>
</feature>
<keyword evidence="2" id="KW-1185">Reference proteome</keyword>
<proteinExistence type="predicted"/>